<feature type="transmembrane region" description="Helical" evidence="17">
    <location>
        <begin position="166"/>
        <end position="185"/>
    </location>
</feature>
<keyword evidence="10" id="KW-0443">Lipid metabolism</keyword>
<dbReference type="InterPro" id="IPR004570">
    <property type="entry name" value="Phosphatidylglycerol_P_synth"/>
</dbReference>
<evidence type="ECO:0000256" key="2">
    <source>
        <dbReference type="ARBA" id="ARBA00005042"/>
    </source>
</evidence>
<comment type="similarity">
    <text evidence="3 16">Belongs to the CDP-alcohol phosphatidyltransferase class-I family.</text>
</comment>
<keyword evidence="8 17" id="KW-0812">Transmembrane</keyword>
<dbReference type="InterPro" id="IPR043130">
    <property type="entry name" value="CDP-OH_PTrfase_TM_dom"/>
</dbReference>
<evidence type="ECO:0000256" key="7">
    <source>
        <dbReference type="ARBA" id="ARBA00022679"/>
    </source>
</evidence>
<accession>A0ABM8AX25</accession>
<dbReference type="PROSITE" id="PS00379">
    <property type="entry name" value="CDP_ALCOHOL_P_TRANSF"/>
    <property type="match status" value="1"/>
</dbReference>
<dbReference type="Proteomes" id="UP001317742">
    <property type="component" value="Chromosome"/>
</dbReference>
<protein>
    <recommendedName>
        <fullName evidence="5 15">CDP-diacylglycerol--glycerol-3-phosphate 3-phosphatidyltransferase</fullName>
        <ecNumber evidence="4 15">2.7.8.5</ecNumber>
    </recommendedName>
</protein>
<keyword evidence="6" id="KW-0444">Lipid biosynthesis</keyword>
<feature type="transmembrane region" description="Helical" evidence="17">
    <location>
        <begin position="12"/>
        <end position="31"/>
    </location>
</feature>
<evidence type="ECO:0000256" key="12">
    <source>
        <dbReference type="ARBA" id="ARBA00023209"/>
    </source>
</evidence>
<evidence type="ECO:0000256" key="6">
    <source>
        <dbReference type="ARBA" id="ARBA00022516"/>
    </source>
</evidence>
<evidence type="ECO:0000256" key="13">
    <source>
        <dbReference type="ARBA" id="ARBA00023264"/>
    </source>
</evidence>
<dbReference type="PANTHER" id="PTHR14269">
    <property type="entry name" value="CDP-DIACYLGLYCEROL--GLYCEROL-3-PHOSPHATE 3-PHOSPHATIDYLTRANSFERASE-RELATED"/>
    <property type="match status" value="1"/>
</dbReference>
<evidence type="ECO:0000256" key="16">
    <source>
        <dbReference type="RuleBase" id="RU003750"/>
    </source>
</evidence>
<dbReference type="Pfam" id="PF01066">
    <property type="entry name" value="CDP-OH_P_transf"/>
    <property type="match status" value="1"/>
</dbReference>
<comment type="catalytic activity">
    <reaction evidence="14">
        <text>a CDP-1,2-diacyl-sn-glycerol + sn-glycerol 3-phosphate = a 1,2-diacyl-sn-glycero-3-phospho-(1'-sn-glycero-3'-phosphate) + CMP + H(+)</text>
        <dbReference type="Rhea" id="RHEA:12593"/>
        <dbReference type="ChEBI" id="CHEBI:15378"/>
        <dbReference type="ChEBI" id="CHEBI:57597"/>
        <dbReference type="ChEBI" id="CHEBI:58332"/>
        <dbReference type="ChEBI" id="CHEBI:60110"/>
        <dbReference type="ChEBI" id="CHEBI:60377"/>
        <dbReference type="EC" id="2.7.8.5"/>
    </reaction>
</comment>
<dbReference type="InterPro" id="IPR048254">
    <property type="entry name" value="CDP_ALCOHOL_P_TRANSF_CS"/>
</dbReference>
<keyword evidence="11 17" id="KW-0472">Membrane</keyword>
<dbReference type="PANTHER" id="PTHR14269:SF62">
    <property type="entry name" value="CDP-DIACYLGLYCEROL--GLYCEROL-3-PHOSPHATE 3-PHOSPHATIDYLTRANSFERASE 1, CHLOROPLASTIC"/>
    <property type="match status" value="1"/>
</dbReference>
<dbReference type="Gene3D" id="1.20.120.1760">
    <property type="match status" value="1"/>
</dbReference>
<dbReference type="PIRSF" id="PIRSF000847">
    <property type="entry name" value="Phos_ph_gly_syn"/>
    <property type="match status" value="1"/>
</dbReference>
<dbReference type="InterPro" id="IPR000462">
    <property type="entry name" value="CDP-OH_P_trans"/>
</dbReference>
<evidence type="ECO:0000256" key="10">
    <source>
        <dbReference type="ARBA" id="ARBA00023098"/>
    </source>
</evidence>
<evidence type="ECO:0000256" key="15">
    <source>
        <dbReference type="NCBIfam" id="TIGR00560"/>
    </source>
</evidence>
<comment type="subcellular location">
    <subcellularLocation>
        <location evidence="1">Membrane</location>
        <topology evidence="1">Multi-pass membrane protein</topology>
    </subcellularLocation>
</comment>
<evidence type="ECO:0000256" key="5">
    <source>
        <dbReference type="ARBA" id="ARBA00014944"/>
    </source>
</evidence>
<evidence type="ECO:0000256" key="17">
    <source>
        <dbReference type="SAM" id="Phobius"/>
    </source>
</evidence>
<evidence type="ECO:0000313" key="18">
    <source>
        <dbReference type="EMBL" id="BDQ35988.1"/>
    </source>
</evidence>
<keyword evidence="7 16" id="KW-0808">Transferase</keyword>
<proteinExistence type="inferred from homology"/>
<gene>
    <name evidence="18" type="primary">pgsA</name>
    <name evidence="18" type="ORF">SYK_03480</name>
</gene>
<evidence type="ECO:0000256" key="1">
    <source>
        <dbReference type="ARBA" id="ARBA00004141"/>
    </source>
</evidence>
<evidence type="ECO:0000256" key="11">
    <source>
        <dbReference type="ARBA" id="ARBA00023136"/>
    </source>
</evidence>
<evidence type="ECO:0000256" key="9">
    <source>
        <dbReference type="ARBA" id="ARBA00022989"/>
    </source>
</evidence>
<keyword evidence="9 17" id="KW-1133">Transmembrane helix</keyword>
<evidence type="ECO:0000256" key="14">
    <source>
        <dbReference type="ARBA" id="ARBA00048586"/>
    </source>
</evidence>
<evidence type="ECO:0000313" key="19">
    <source>
        <dbReference type="Proteomes" id="UP001317742"/>
    </source>
</evidence>
<dbReference type="NCBIfam" id="TIGR00560">
    <property type="entry name" value="pgsA"/>
    <property type="match status" value="1"/>
</dbReference>
<name>A0ABM8AX25_9BACT</name>
<evidence type="ECO:0000256" key="3">
    <source>
        <dbReference type="ARBA" id="ARBA00010441"/>
    </source>
</evidence>
<sequence>MNKDIFNLPNCLTMARILAAPVVVFLLYLEMWYQFRLGSYFAFGLYFVACMTDYFDGKIAREQNTITNLGKFLDPLADKLLIGSLLIMLVKLGDGWGVPAWVVIIIICRELAVTGMRAIAAEMGEVVAADRLGKAKTLTQALAVGFLIFHYPLFGWDPRPLGQGLLYVALALTVISGGNYLYNFYKKWINVAE</sequence>
<reference evidence="18 19" key="1">
    <citation type="submission" date="2022-08" db="EMBL/GenBank/DDBJ databases">
        <title>Genome Sequence of the sulphate-reducing bacterium, Pseudodesulfovibrio sp. SYK.</title>
        <authorList>
            <person name="Kondo R."/>
            <person name="Kataoka T."/>
        </authorList>
    </citation>
    <scope>NUCLEOTIDE SEQUENCE [LARGE SCALE GENOMIC DNA]</scope>
    <source>
        <strain evidence="18 19">SYK</strain>
    </source>
</reference>
<keyword evidence="19" id="KW-1185">Reference proteome</keyword>
<dbReference type="InterPro" id="IPR050324">
    <property type="entry name" value="CDP-alcohol_PTase-I"/>
</dbReference>
<evidence type="ECO:0000256" key="4">
    <source>
        <dbReference type="ARBA" id="ARBA00013170"/>
    </source>
</evidence>
<keyword evidence="13" id="KW-1208">Phospholipid metabolism</keyword>
<dbReference type="EMBL" id="AP026709">
    <property type="protein sequence ID" value="BDQ35988.1"/>
    <property type="molecule type" value="Genomic_DNA"/>
</dbReference>
<evidence type="ECO:0000256" key="8">
    <source>
        <dbReference type="ARBA" id="ARBA00022692"/>
    </source>
</evidence>
<keyword evidence="12" id="KW-0594">Phospholipid biosynthesis</keyword>
<dbReference type="RefSeq" id="WP_281761916.1">
    <property type="nucleotide sequence ID" value="NZ_AP026709.1"/>
</dbReference>
<feature type="transmembrane region" description="Helical" evidence="17">
    <location>
        <begin position="137"/>
        <end position="154"/>
    </location>
</feature>
<organism evidence="18 19">
    <name type="scientific">Pseudodesulfovibrio nedwellii</name>
    <dbReference type="NCBI Taxonomy" id="2973072"/>
    <lineage>
        <taxon>Bacteria</taxon>
        <taxon>Pseudomonadati</taxon>
        <taxon>Thermodesulfobacteriota</taxon>
        <taxon>Desulfovibrionia</taxon>
        <taxon>Desulfovibrionales</taxon>
        <taxon>Desulfovibrionaceae</taxon>
    </lineage>
</organism>
<dbReference type="EC" id="2.7.8.5" evidence="4 15"/>
<comment type="pathway">
    <text evidence="2">Phospholipid metabolism; phosphatidylglycerol biosynthesis; phosphatidylglycerol from CDP-diacylglycerol: step 1/2.</text>
</comment>